<dbReference type="Proteomes" id="UP001155660">
    <property type="component" value="Chromosome B21"/>
</dbReference>
<proteinExistence type="predicted"/>
<dbReference type="GeneID" id="122141291"/>
<protein>
    <submittedName>
        <fullName evidence="1">Uncharacterized protein LOC122141291</fullName>
    </submittedName>
</protein>
<gene>
    <name evidence="1" type="primary">LOC122141291</name>
</gene>
<sequence>MSKAAEEDTVWIGFMDIVPVIGTVKEAVELVLALYEGNKAVIKEKEKAVENIVKESLKKHVKEKHVKKLTKSGAFLVDKPAAAADEFSGLRNVKEVRKEMIIEHMVRGSKRGTKPPTSVQQQERQKRVEAINKDMLEKIHILNQNFAKQLKEELGRSQRGEHVFNNDILRFHFKVLTEFIQSHHIDNLRGYNRQAMDTLGRHTLPQNTETDIQTNMVVHFGQDEFYMNANAVMYGEYCRALRGALLDVLRHINPGDVEDEERQRVNFVIENMNNLEIYVDQLAKVRWIGNNATRQARFEQVRQEVATMYNTDRGLNWCIHILDVVAPLYGQ</sequence>
<dbReference type="KEGG" id="ccar:122141291"/>
<accession>A0A9Q9XN62</accession>
<name>A0A9Q9XN62_CYPCA</name>
<dbReference type="RefSeq" id="XP_042604196.1">
    <property type="nucleotide sequence ID" value="XM_042748262.1"/>
</dbReference>
<dbReference type="OrthoDB" id="8553199at2759"/>
<dbReference type="AlphaFoldDB" id="A0A9Q9XN62"/>
<organism evidence="1">
    <name type="scientific">Cyprinus carpio</name>
    <name type="common">Common carp</name>
    <dbReference type="NCBI Taxonomy" id="7962"/>
    <lineage>
        <taxon>Eukaryota</taxon>
        <taxon>Metazoa</taxon>
        <taxon>Chordata</taxon>
        <taxon>Craniata</taxon>
        <taxon>Vertebrata</taxon>
        <taxon>Euteleostomi</taxon>
        <taxon>Actinopterygii</taxon>
        <taxon>Neopterygii</taxon>
        <taxon>Teleostei</taxon>
        <taxon>Ostariophysi</taxon>
        <taxon>Cypriniformes</taxon>
        <taxon>Cyprinidae</taxon>
        <taxon>Cyprininae</taxon>
        <taxon>Cyprinus</taxon>
    </lineage>
</organism>
<reference evidence="1" key="1">
    <citation type="submission" date="2025-08" db="UniProtKB">
        <authorList>
            <consortium name="RefSeq"/>
        </authorList>
    </citation>
    <scope>IDENTIFICATION</scope>
    <source>
        <tissue evidence="1">Muscle</tissue>
    </source>
</reference>
<evidence type="ECO:0000313" key="1">
    <source>
        <dbReference type="RefSeq" id="XP_042604196.1"/>
    </source>
</evidence>